<feature type="compositionally biased region" description="Polar residues" evidence="4">
    <location>
        <begin position="30"/>
        <end position="45"/>
    </location>
</feature>
<comment type="caution">
    <text evidence="6">The sequence shown here is derived from an EMBL/GenBank/DDBJ whole genome shotgun (WGS) entry which is preliminary data.</text>
</comment>
<dbReference type="AlphaFoldDB" id="J6F0W8"/>
<evidence type="ECO:0000313" key="6">
    <source>
        <dbReference type="EMBL" id="EJT48807.1"/>
    </source>
</evidence>
<feature type="region of interest" description="Disordered" evidence="4">
    <location>
        <begin position="255"/>
        <end position="369"/>
    </location>
</feature>
<feature type="compositionally biased region" description="Polar residues" evidence="4">
    <location>
        <begin position="327"/>
        <end position="337"/>
    </location>
</feature>
<feature type="domain" description="SAM" evidence="5">
    <location>
        <begin position="601"/>
        <end position="662"/>
    </location>
</feature>
<dbReference type="VEuPathDB" id="FungiDB:A1Q1_02142"/>
<dbReference type="InterPro" id="IPR001660">
    <property type="entry name" value="SAM"/>
</dbReference>
<dbReference type="EMBL" id="ALBS01000190">
    <property type="protein sequence ID" value="EJT48807.1"/>
    <property type="molecule type" value="Genomic_DNA"/>
</dbReference>
<proteinExistence type="predicted"/>
<dbReference type="KEGG" id="tasa:A1Q1_02142"/>
<dbReference type="PANTHER" id="PTHR12515:SF5">
    <property type="entry name" value="PROTEIN SMAUG"/>
    <property type="match status" value="1"/>
</dbReference>
<protein>
    <submittedName>
        <fullName evidence="6">RNA binding protein</fullName>
    </submittedName>
</protein>
<dbReference type="RefSeq" id="XP_014180562.1">
    <property type="nucleotide sequence ID" value="XM_014325087.1"/>
</dbReference>
<keyword evidence="2" id="KW-0963">Cytoplasm</keyword>
<dbReference type="InterPro" id="IPR050897">
    <property type="entry name" value="SMAUG/VTS1_RNA-bind"/>
</dbReference>
<dbReference type="HOGENOM" id="CLU_017632_1_0_1"/>
<dbReference type="GeneID" id="25985656"/>
<feature type="compositionally biased region" description="Gly residues" evidence="4">
    <location>
        <begin position="580"/>
        <end position="592"/>
    </location>
</feature>
<accession>J6F0W8</accession>
<dbReference type="SMART" id="SM00454">
    <property type="entry name" value="SAM"/>
    <property type="match status" value="1"/>
</dbReference>
<feature type="compositionally biased region" description="Polar residues" evidence="4">
    <location>
        <begin position="427"/>
        <end position="439"/>
    </location>
</feature>
<dbReference type="Proteomes" id="UP000002748">
    <property type="component" value="Unassembled WGS sequence"/>
</dbReference>
<feature type="region of interest" description="Disordered" evidence="4">
    <location>
        <begin position="1"/>
        <end position="123"/>
    </location>
</feature>
<feature type="compositionally biased region" description="Basic and acidic residues" evidence="4">
    <location>
        <begin position="113"/>
        <end position="122"/>
    </location>
</feature>
<gene>
    <name evidence="6" type="ORF">A1Q1_02142</name>
</gene>
<keyword evidence="3" id="KW-0694">RNA-binding</keyword>
<dbReference type="Pfam" id="PF25479">
    <property type="entry name" value="Vts1"/>
    <property type="match status" value="1"/>
</dbReference>
<dbReference type="OrthoDB" id="2155283at2759"/>
<feature type="region of interest" description="Disordered" evidence="4">
    <location>
        <begin position="540"/>
        <end position="596"/>
    </location>
</feature>
<dbReference type="InterPro" id="IPR057327">
    <property type="entry name" value="Vts1_dom"/>
</dbReference>
<dbReference type="SUPFAM" id="SSF47769">
    <property type="entry name" value="SAM/Pointed domain"/>
    <property type="match status" value="1"/>
</dbReference>
<feature type="compositionally biased region" description="Polar residues" evidence="4">
    <location>
        <begin position="263"/>
        <end position="284"/>
    </location>
</feature>
<feature type="compositionally biased region" description="Pro residues" evidence="4">
    <location>
        <begin position="11"/>
        <end position="23"/>
    </location>
</feature>
<evidence type="ECO:0000259" key="5">
    <source>
        <dbReference type="PROSITE" id="PS50105"/>
    </source>
</evidence>
<dbReference type="Pfam" id="PF07647">
    <property type="entry name" value="SAM_2"/>
    <property type="match status" value="1"/>
</dbReference>
<reference evidence="6 7" key="1">
    <citation type="journal article" date="2012" name="Eukaryot. Cell">
        <title>Draft genome sequence of CBS 2479, the standard type strain of Trichosporon asahii.</title>
        <authorList>
            <person name="Yang R.Y."/>
            <person name="Li H.T."/>
            <person name="Zhu H."/>
            <person name="Zhou G.P."/>
            <person name="Wang M."/>
            <person name="Wang L."/>
        </authorList>
    </citation>
    <scope>NUCLEOTIDE SEQUENCE [LARGE SCALE GENOMIC DNA]</scope>
    <source>
        <strain evidence="7">ATCC 90039 / CBS 2479 / JCM 2466 / KCTC 7840 / NCYC 2677 / UAMH 7654</strain>
    </source>
</reference>
<evidence type="ECO:0000256" key="4">
    <source>
        <dbReference type="SAM" id="MobiDB-lite"/>
    </source>
</evidence>
<evidence type="ECO:0000256" key="2">
    <source>
        <dbReference type="ARBA" id="ARBA00022490"/>
    </source>
</evidence>
<feature type="compositionally biased region" description="Polar residues" evidence="4">
    <location>
        <begin position="53"/>
        <end position="71"/>
    </location>
</feature>
<dbReference type="GO" id="GO:0003729">
    <property type="term" value="F:mRNA binding"/>
    <property type="evidence" value="ECO:0007669"/>
    <property type="project" value="TreeGrafter"/>
</dbReference>
<feature type="compositionally biased region" description="Polar residues" evidence="4">
    <location>
        <begin position="552"/>
        <end position="562"/>
    </location>
</feature>
<feature type="region of interest" description="Disordered" evidence="4">
    <location>
        <begin position="424"/>
        <end position="447"/>
    </location>
</feature>
<dbReference type="GO" id="GO:0000932">
    <property type="term" value="C:P-body"/>
    <property type="evidence" value="ECO:0007669"/>
    <property type="project" value="TreeGrafter"/>
</dbReference>
<feature type="region of interest" description="Disordered" evidence="4">
    <location>
        <begin position="663"/>
        <end position="697"/>
    </location>
</feature>
<dbReference type="PANTHER" id="PTHR12515">
    <property type="entry name" value="STERILE ALPHA MOTIF DOMAIN CONTAINING PROTEIN 4-RELATED"/>
    <property type="match status" value="1"/>
</dbReference>
<dbReference type="GO" id="GO:0000289">
    <property type="term" value="P:nuclear-transcribed mRNA poly(A) tail shortening"/>
    <property type="evidence" value="ECO:0007669"/>
    <property type="project" value="TreeGrafter"/>
</dbReference>
<sequence>MASSTLRPHRSPSPSPAPAPVNPANPAKLTRQSLGPPTTSGNSSAARGFGLAQATSPTSGMSQPRHVSTSVMGGLGGLPSGRDSLSPRPPQQGRAVSSAGRPSSEFLPPTHGHNRDSARTPEAEQIDQWFKHLASWEATLEEMAAASTDQNFTEELGAIEQWFRVLSEAERTAALYSLLQHSTPVQIRFFLSVLHHMAQADPMTAMLSPSPAGPASMHSQMDAKLAGMGLKTPASALSPTVNNYLAPEAALDPAVNKPKVRQNRISAPGTLSSTETSRWSSQLDQVMERGSSPGLDEMSVRSRSPQPDLRPKSTDFTGGAGAHESGYSHSRSSTPRLSTGPGGVGIGMPSDHHRDHQASASPAGATSPLMPSGSWASMVNTPLNPMFDNKGGEINSALSLANLQMAAGAAAAANRIQLDDARKYRRPSNQSAAPQSRNVSAASYGGAGGDDDGLGGFPGAGGAFGGWSGAPGARSGGDYSNLGLSDPNAINSLTMNLANVNLGGLNGLGNANAVQMLAMAQAQAQVAQAAQAAQLGGYGFPGGGPGNNNLNAPSRGNRQPSGRRSPLPGNRNVSPMPASQGGGGGAGGGAGVAGPDDVDSKVLDDVSTWLRVLRLHKYTPNFERSNWREMVNMVDQDLQDKGVAAQGARSKFLKVFYNVRTKFDMPHPPGQEEYAPGAGGKDEKKDAPAKESSPAQQ</sequence>
<comment type="subcellular location">
    <subcellularLocation>
        <location evidence="1">Cytoplasm</location>
    </subcellularLocation>
</comment>
<evidence type="ECO:0000313" key="7">
    <source>
        <dbReference type="Proteomes" id="UP000002748"/>
    </source>
</evidence>
<name>J6F0W8_TRIAS</name>
<feature type="compositionally biased region" description="Basic and acidic residues" evidence="4">
    <location>
        <begin position="680"/>
        <end position="689"/>
    </location>
</feature>
<organism evidence="6 7">
    <name type="scientific">Trichosporon asahii var. asahii (strain ATCC 90039 / CBS 2479 / JCM 2466 / KCTC 7840 / NBRC 103889/ NCYC 2677 / UAMH 7654)</name>
    <name type="common">Yeast</name>
    <dbReference type="NCBI Taxonomy" id="1186058"/>
    <lineage>
        <taxon>Eukaryota</taxon>
        <taxon>Fungi</taxon>
        <taxon>Dikarya</taxon>
        <taxon>Basidiomycota</taxon>
        <taxon>Agaricomycotina</taxon>
        <taxon>Tremellomycetes</taxon>
        <taxon>Trichosporonales</taxon>
        <taxon>Trichosporonaceae</taxon>
        <taxon>Trichosporon</taxon>
    </lineage>
</organism>
<dbReference type="PROSITE" id="PS50105">
    <property type="entry name" value="SAM_DOMAIN"/>
    <property type="match status" value="1"/>
</dbReference>
<evidence type="ECO:0000256" key="1">
    <source>
        <dbReference type="ARBA" id="ARBA00004496"/>
    </source>
</evidence>
<evidence type="ECO:0000256" key="3">
    <source>
        <dbReference type="ARBA" id="ARBA00022884"/>
    </source>
</evidence>
<dbReference type="InterPro" id="IPR013761">
    <property type="entry name" value="SAM/pointed_sf"/>
</dbReference>
<dbReference type="Gene3D" id="1.10.150.50">
    <property type="entry name" value="Transcription Factor, Ets-1"/>
    <property type="match status" value="1"/>
</dbReference>